<dbReference type="InterPro" id="IPR022754">
    <property type="entry name" value="DNA_pol_III_gamma-3"/>
</dbReference>
<dbReference type="OrthoDB" id="786495at2759"/>
<accession>A0A835QRJ1</accession>
<feature type="domain" description="DNA polymerase III gamma subunit" evidence="1">
    <location>
        <begin position="9"/>
        <end position="124"/>
    </location>
</feature>
<dbReference type="InterPro" id="IPR054506">
    <property type="entry name" value="DnaA_N-like_STI"/>
</dbReference>
<dbReference type="GO" id="GO:0003677">
    <property type="term" value="F:DNA binding"/>
    <property type="evidence" value="ECO:0007669"/>
    <property type="project" value="InterPro"/>
</dbReference>
<reference evidence="3 4" key="1">
    <citation type="journal article" date="2020" name="Nat. Food">
        <title>A phased Vanilla planifolia genome enables genetic improvement of flavour and production.</title>
        <authorList>
            <person name="Hasing T."/>
            <person name="Tang H."/>
            <person name="Brym M."/>
            <person name="Khazi F."/>
            <person name="Huang T."/>
            <person name="Chambers A.H."/>
        </authorList>
    </citation>
    <scope>NUCLEOTIDE SEQUENCE [LARGE SCALE GENOMIC DNA]</scope>
    <source>
        <tissue evidence="3">Leaf</tissue>
    </source>
</reference>
<dbReference type="Pfam" id="PF12169">
    <property type="entry name" value="DNA_pol3_gamma3"/>
    <property type="match status" value="1"/>
</dbReference>
<dbReference type="AlphaFoldDB" id="A0A835QRJ1"/>
<evidence type="ECO:0000313" key="3">
    <source>
        <dbReference type="EMBL" id="KAG0478266.1"/>
    </source>
</evidence>
<sequence>MRQSLDLTVIGLVSEEKLIDLLLIALSSNTKKTMRRCRELLSCGVDPVAIMCQLTGLIVDIITGACQLSSLQTCKNTTAVQSLSEVELGRLQNALKILSDAEKQLPNSSERSTWFTSAILQLASINYPDIALSSSTRSSKNAEILFEEPLEMETGAAVLQCSSVPLLIQESDRPSALQTSTGQSSLHDHSSNQKTISKKLASDTFQINKFSAKRDNDTRNRYTGEGMRIFRCINTEKLDVVWQKCINRCRSETLRTLLAAHGKLVSVTSVEGVLIAYIVFVNGTVKSRAERFLSSITNSIEMVLKRNVEVRIGIVHEKFQKALNFMPESTITGNIGSARICSSDNFQRNPSINLLTNSDNPESLLKQKHVRDNNSSEDEGFLEAADLKMMESAYLQSTEKGEQTHLLRHSSTEKAFPMLQNGQTQSERKSPFVQSISLKHWQQELNNEIEELESNSSHLPRNLQLHKDAEWYNIPISPSLLHSNSLGGKFDNDGIGYDSGPVQNGICCWRINKSEKRKIKKGSHGRSKDGCVQCFMPPSS</sequence>
<evidence type="ECO:0008006" key="5">
    <source>
        <dbReference type="Google" id="ProtNLM"/>
    </source>
</evidence>
<proteinExistence type="predicted"/>
<evidence type="ECO:0000259" key="2">
    <source>
        <dbReference type="Pfam" id="PF23007"/>
    </source>
</evidence>
<dbReference type="Proteomes" id="UP000639772">
    <property type="component" value="Chromosome 6"/>
</dbReference>
<name>A0A835QRJ1_VANPL</name>
<dbReference type="InterPro" id="IPR008921">
    <property type="entry name" value="DNA_pol3_clamp-load_cplx_C"/>
</dbReference>
<organism evidence="3 4">
    <name type="scientific">Vanilla planifolia</name>
    <name type="common">Vanilla</name>
    <dbReference type="NCBI Taxonomy" id="51239"/>
    <lineage>
        <taxon>Eukaryota</taxon>
        <taxon>Viridiplantae</taxon>
        <taxon>Streptophyta</taxon>
        <taxon>Embryophyta</taxon>
        <taxon>Tracheophyta</taxon>
        <taxon>Spermatophyta</taxon>
        <taxon>Magnoliopsida</taxon>
        <taxon>Liliopsida</taxon>
        <taxon>Asparagales</taxon>
        <taxon>Orchidaceae</taxon>
        <taxon>Vanilloideae</taxon>
        <taxon>Vanilleae</taxon>
        <taxon>Vanilla</taxon>
    </lineage>
</organism>
<dbReference type="EMBL" id="JADCNM010000006">
    <property type="protein sequence ID" value="KAG0478266.1"/>
    <property type="molecule type" value="Genomic_DNA"/>
</dbReference>
<dbReference type="Pfam" id="PF23007">
    <property type="entry name" value="DnaA_N-like_STI"/>
    <property type="match status" value="1"/>
</dbReference>
<dbReference type="SUPFAM" id="SSF48019">
    <property type="entry name" value="post-AAA+ oligomerization domain-like"/>
    <property type="match status" value="1"/>
</dbReference>
<gene>
    <name evidence="3" type="ORF">HPP92_012985</name>
</gene>
<dbReference type="Gene3D" id="1.20.272.10">
    <property type="match status" value="1"/>
</dbReference>
<feature type="domain" description="STICHEL DnaA-N-like alpha-beta" evidence="2">
    <location>
        <begin position="231"/>
        <end position="313"/>
    </location>
</feature>
<comment type="caution">
    <text evidence="3">The sequence shown here is derived from an EMBL/GenBank/DDBJ whole genome shotgun (WGS) entry which is preliminary data.</text>
</comment>
<dbReference type="GO" id="GO:0006260">
    <property type="term" value="P:DNA replication"/>
    <property type="evidence" value="ECO:0007669"/>
    <property type="project" value="InterPro"/>
</dbReference>
<evidence type="ECO:0000259" key="1">
    <source>
        <dbReference type="Pfam" id="PF12169"/>
    </source>
</evidence>
<protein>
    <recommendedName>
        <fullName evidence="5">DNA polymerase III gamma subunit domain-containing protein</fullName>
    </recommendedName>
</protein>
<dbReference type="GO" id="GO:0003887">
    <property type="term" value="F:DNA-directed DNA polymerase activity"/>
    <property type="evidence" value="ECO:0007669"/>
    <property type="project" value="InterPro"/>
</dbReference>
<evidence type="ECO:0000313" key="4">
    <source>
        <dbReference type="Proteomes" id="UP000639772"/>
    </source>
</evidence>